<protein>
    <recommendedName>
        <fullName evidence="4">ATP synthase subunit H, mitochondrial</fullName>
    </recommendedName>
</protein>
<sequence>MIGEAPKRLRQISSDMSQRLQSKRLFSITPQRSNLVGDLYIQHIKSFKPKSLTQEEIDATVKKFQLPSKPTLPQVDLSSEEVKAYEQSEVETETNDKSVATEENKDNQDWFVFDEVEEEAH</sequence>
<feature type="region of interest" description="Disordered" evidence="1">
    <location>
        <begin position="69"/>
        <end position="121"/>
    </location>
</feature>
<evidence type="ECO:0000256" key="1">
    <source>
        <dbReference type="SAM" id="MobiDB-lite"/>
    </source>
</evidence>
<feature type="compositionally biased region" description="Acidic residues" evidence="1">
    <location>
        <begin position="112"/>
        <end position="121"/>
    </location>
</feature>
<dbReference type="Proteomes" id="UP001152885">
    <property type="component" value="Unassembled WGS sequence"/>
</dbReference>
<dbReference type="PANTHER" id="PTHR28207">
    <property type="entry name" value="ATP SYNTHASE SUBUNIT H, MITOCHONDRIAL"/>
    <property type="match status" value="1"/>
</dbReference>
<name>A0A9W4X9Y9_9ASCO</name>
<evidence type="ECO:0008006" key="4">
    <source>
        <dbReference type="Google" id="ProtNLM"/>
    </source>
</evidence>
<evidence type="ECO:0000313" key="2">
    <source>
        <dbReference type="EMBL" id="CAI5757718.1"/>
    </source>
</evidence>
<proteinExistence type="predicted"/>
<evidence type="ECO:0000313" key="3">
    <source>
        <dbReference type="Proteomes" id="UP001152885"/>
    </source>
</evidence>
<dbReference type="GO" id="GO:0046933">
    <property type="term" value="F:proton-transporting ATP synthase activity, rotational mechanism"/>
    <property type="evidence" value="ECO:0007669"/>
    <property type="project" value="TreeGrafter"/>
</dbReference>
<dbReference type="AlphaFoldDB" id="A0A9W4X9Y9"/>
<organism evidence="2 3">
    <name type="scientific">Candida verbasci</name>
    <dbReference type="NCBI Taxonomy" id="1227364"/>
    <lineage>
        <taxon>Eukaryota</taxon>
        <taxon>Fungi</taxon>
        <taxon>Dikarya</taxon>
        <taxon>Ascomycota</taxon>
        <taxon>Saccharomycotina</taxon>
        <taxon>Pichiomycetes</taxon>
        <taxon>Debaryomycetaceae</taxon>
        <taxon>Candida/Lodderomyces clade</taxon>
        <taxon>Candida</taxon>
    </lineage>
</organism>
<comment type="caution">
    <text evidence="2">The sequence shown here is derived from an EMBL/GenBank/DDBJ whole genome shotgun (WGS) entry which is preliminary data.</text>
</comment>
<dbReference type="EMBL" id="CANTUO010000002">
    <property type="protein sequence ID" value="CAI5757718.1"/>
    <property type="molecule type" value="Genomic_DNA"/>
</dbReference>
<feature type="compositionally biased region" description="Basic and acidic residues" evidence="1">
    <location>
        <begin position="94"/>
        <end position="108"/>
    </location>
</feature>
<accession>A0A9W4X9Y9</accession>
<dbReference type="Pfam" id="PF10775">
    <property type="entry name" value="ATP_sub_h"/>
    <property type="match status" value="1"/>
</dbReference>
<dbReference type="PANTHER" id="PTHR28207:SF1">
    <property type="entry name" value="ATP SYNTHASE SUBUNIT H, MITOCHONDRIAL"/>
    <property type="match status" value="1"/>
</dbReference>
<keyword evidence="3" id="KW-1185">Reference proteome</keyword>
<reference evidence="2" key="1">
    <citation type="submission" date="2022-12" db="EMBL/GenBank/DDBJ databases">
        <authorList>
            <person name="Brejova B."/>
        </authorList>
    </citation>
    <scope>NUCLEOTIDE SEQUENCE</scope>
</reference>
<dbReference type="InterPro" id="IPR019711">
    <property type="entry name" value="ATP_synth_F0_suH"/>
</dbReference>
<dbReference type="OrthoDB" id="274752at2759"/>
<gene>
    <name evidence="2" type="ORF">CANVERA_P2231</name>
</gene>